<dbReference type="PANTHER" id="PTHR48090">
    <property type="entry name" value="UNDECAPRENYL-PHOSPHATE 4-DEOXY-4-FORMAMIDO-L-ARABINOSE TRANSFERASE-RELATED"/>
    <property type="match status" value="1"/>
</dbReference>
<dbReference type="RefSeq" id="WP_161056851.1">
    <property type="nucleotide sequence ID" value="NZ_WWCT01000020.1"/>
</dbReference>
<keyword evidence="1" id="KW-0472">Membrane</keyword>
<dbReference type="PANTHER" id="PTHR48090:SF7">
    <property type="entry name" value="RFBJ PROTEIN"/>
    <property type="match status" value="1"/>
</dbReference>
<evidence type="ECO:0000256" key="1">
    <source>
        <dbReference type="SAM" id="Phobius"/>
    </source>
</evidence>
<comment type="caution">
    <text evidence="3">The sequence shown here is derived from an EMBL/GenBank/DDBJ whole genome shotgun (WGS) entry which is preliminary data.</text>
</comment>
<dbReference type="Gene3D" id="3.90.550.10">
    <property type="entry name" value="Spore Coat Polysaccharide Biosynthesis Protein SpsA, Chain A"/>
    <property type="match status" value="1"/>
</dbReference>
<sequence>MTVITAETQVLIVVPTLNEEVMIERVLTTLIDGRAPSPQRTFVVADGGSTDATRAIVGRLAAARGDIILMDNPQRRQSAGINLALASHGGQAEVLIRCDAHAEYPPQFVDKLLSSLVTSQAEAVVIPMDSSGDNCTQRAVAWVSDTPLGSGGSAHRGGRASGFVDHGHHAAFLVSSFRRAGGYDESFSHNEDAELDCRQRAYGSRIFLDADIRIGYAPRDSLSGLWRQYFNYGKGRSRTIRRHPGSVRARQFAVPAHLAFCMLALLVSPWFPYLLAWPALYLSILAAGSVVIASRRGSVCGLLAGPAAFVMHTSWALGLFWGMLTVNQPRWTPHDVAAAGGTPPQDSRAA</sequence>
<organism evidence="3 4">
    <name type="scientific">Duganella levis</name>
    <dbReference type="NCBI Taxonomy" id="2692169"/>
    <lineage>
        <taxon>Bacteria</taxon>
        <taxon>Pseudomonadati</taxon>
        <taxon>Pseudomonadota</taxon>
        <taxon>Betaproteobacteria</taxon>
        <taxon>Burkholderiales</taxon>
        <taxon>Oxalobacteraceae</taxon>
        <taxon>Telluria group</taxon>
        <taxon>Duganella</taxon>
    </lineage>
</organism>
<dbReference type="Pfam" id="PF00535">
    <property type="entry name" value="Glycos_transf_2"/>
    <property type="match status" value="1"/>
</dbReference>
<dbReference type="CDD" id="cd02525">
    <property type="entry name" value="Succinoglycan_BP_ExoA"/>
    <property type="match status" value="1"/>
</dbReference>
<dbReference type="InterPro" id="IPR001173">
    <property type="entry name" value="Glyco_trans_2-like"/>
</dbReference>
<evidence type="ECO:0000259" key="2">
    <source>
        <dbReference type="Pfam" id="PF00535"/>
    </source>
</evidence>
<keyword evidence="4" id="KW-1185">Reference proteome</keyword>
<protein>
    <submittedName>
        <fullName evidence="3">Glycosyltransferase</fullName>
    </submittedName>
</protein>
<feature type="transmembrane region" description="Helical" evidence="1">
    <location>
        <begin position="301"/>
        <end position="324"/>
    </location>
</feature>
<feature type="transmembrane region" description="Helical" evidence="1">
    <location>
        <begin position="277"/>
        <end position="294"/>
    </location>
</feature>
<dbReference type="EMBL" id="WWCT01000020">
    <property type="protein sequence ID" value="MYN29072.1"/>
    <property type="molecule type" value="Genomic_DNA"/>
</dbReference>
<proteinExistence type="predicted"/>
<feature type="domain" description="Glycosyltransferase 2-like" evidence="2">
    <location>
        <begin position="12"/>
        <end position="178"/>
    </location>
</feature>
<dbReference type="Proteomes" id="UP000642144">
    <property type="component" value="Unassembled WGS sequence"/>
</dbReference>
<keyword evidence="1" id="KW-1133">Transmembrane helix</keyword>
<dbReference type="InterPro" id="IPR029044">
    <property type="entry name" value="Nucleotide-diphossugar_trans"/>
</dbReference>
<evidence type="ECO:0000313" key="3">
    <source>
        <dbReference type="EMBL" id="MYN29072.1"/>
    </source>
</evidence>
<gene>
    <name evidence="3" type="ORF">GTP69_21950</name>
</gene>
<accession>A0ABW9W4X3</accession>
<dbReference type="InterPro" id="IPR050256">
    <property type="entry name" value="Glycosyltransferase_2"/>
</dbReference>
<name>A0ABW9W4X3_9BURK</name>
<dbReference type="SUPFAM" id="SSF53448">
    <property type="entry name" value="Nucleotide-diphospho-sugar transferases"/>
    <property type="match status" value="1"/>
</dbReference>
<evidence type="ECO:0000313" key="4">
    <source>
        <dbReference type="Proteomes" id="UP000642144"/>
    </source>
</evidence>
<reference evidence="3 4" key="1">
    <citation type="submission" date="2019-12" db="EMBL/GenBank/DDBJ databases">
        <title>Novel species isolated from a subtropical stream in China.</title>
        <authorList>
            <person name="Lu H."/>
        </authorList>
    </citation>
    <scope>NUCLEOTIDE SEQUENCE [LARGE SCALE GENOMIC DNA]</scope>
    <source>
        <strain evidence="3 4">CY42W</strain>
    </source>
</reference>
<keyword evidence="1" id="KW-0812">Transmembrane</keyword>